<dbReference type="PANTHER" id="PTHR48107">
    <property type="entry name" value="NADPH-DEPENDENT ALDEHYDE REDUCTASE-LIKE PROTEIN, CHLOROPLASTIC-RELATED"/>
    <property type="match status" value="1"/>
</dbReference>
<dbReference type="SUPFAM" id="SSF51735">
    <property type="entry name" value="NAD(P)-binding Rossmann-fold domains"/>
    <property type="match status" value="1"/>
</dbReference>
<dbReference type="EMBL" id="KK784989">
    <property type="protein sequence ID" value="KDO55065.1"/>
    <property type="molecule type" value="Genomic_DNA"/>
</dbReference>
<dbReference type="GO" id="GO:0016614">
    <property type="term" value="F:oxidoreductase activity, acting on CH-OH group of donors"/>
    <property type="evidence" value="ECO:0007669"/>
    <property type="project" value="UniProtKB-ARBA"/>
</dbReference>
<dbReference type="STRING" id="2711.A0A067EME0"/>
<evidence type="ECO:0000313" key="4">
    <source>
        <dbReference type="Proteomes" id="UP000027120"/>
    </source>
</evidence>
<sequence>MATSTITRANQVPPSLPLEDRVAIVTGASRGIGRGIALHLASLGAKLVINYASNSVQADLVAAEINSACPETTPRAITVQADVSDESQASICVISAGVMDAKHQAIANTSVEDFDKNFREASNRVNRGGGGRIIVLSTSLVHSLKPNFGAYTASKAAIETMAKILAKELKGTGITVNCVAPGPVATDMFYAGVSEEFVKKVIENCPMGRLGETIDVAKVVGFLASDDSEWVNGQVICVD</sequence>
<dbReference type="Gene3D" id="3.40.50.720">
    <property type="entry name" value="NAD(P)-binding Rossmann-like Domain"/>
    <property type="match status" value="1"/>
</dbReference>
<dbReference type="PRINTS" id="PR00081">
    <property type="entry name" value="GDHRDH"/>
</dbReference>
<dbReference type="InterPro" id="IPR036291">
    <property type="entry name" value="NAD(P)-bd_dom_sf"/>
</dbReference>
<gene>
    <name evidence="3" type="ORF">CISIN_1g0393772mg</name>
</gene>
<evidence type="ECO:0000313" key="3">
    <source>
        <dbReference type="EMBL" id="KDO55065.1"/>
    </source>
</evidence>
<dbReference type="InterPro" id="IPR002347">
    <property type="entry name" value="SDR_fam"/>
</dbReference>
<proteinExistence type="inferred from homology"/>
<comment type="similarity">
    <text evidence="1">Belongs to the short-chain dehydrogenases/reductases (SDR) family.</text>
</comment>
<accession>A0A067EME0</accession>
<organism evidence="3 4">
    <name type="scientific">Citrus sinensis</name>
    <name type="common">Sweet orange</name>
    <name type="synonym">Citrus aurantium var. sinensis</name>
    <dbReference type="NCBI Taxonomy" id="2711"/>
    <lineage>
        <taxon>Eukaryota</taxon>
        <taxon>Viridiplantae</taxon>
        <taxon>Streptophyta</taxon>
        <taxon>Embryophyta</taxon>
        <taxon>Tracheophyta</taxon>
        <taxon>Spermatophyta</taxon>
        <taxon>Magnoliopsida</taxon>
        <taxon>eudicotyledons</taxon>
        <taxon>Gunneridae</taxon>
        <taxon>Pentapetalae</taxon>
        <taxon>rosids</taxon>
        <taxon>malvids</taxon>
        <taxon>Sapindales</taxon>
        <taxon>Rutaceae</taxon>
        <taxon>Aurantioideae</taxon>
        <taxon>Citrus</taxon>
    </lineage>
</organism>
<dbReference type="PANTHER" id="PTHR48107:SF29">
    <property type="entry name" value="ENOYL-(ACYL CARRIER) REDUCTASE"/>
    <property type="match status" value="1"/>
</dbReference>
<name>A0A067EME0_CITSI</name>
<protein>
    <submittedName>
        <fullName evidence="3">Uncharacterized protein</fullName>
    </submittedName>
</protein>
<reference evidence="3 4" key="1">
    <citation type="submission" date="2014-04" db="EMBL/GenBank/DDBJ databases">
        <authorList>
            <consortium name="International Citrus Genome Consortium"/>
            <person name="Gmitter F."/>
            <person name="Chen C."/>
            <person name="Farmerie W."/>
            <person name="Harkins T."/>
            <person name="Desany B."/>
            <person name="Mohiuddin M."/>
            <person name="Kodira C."/>
            <person name="Borodovsky M."/>
            <person name="Lomsadze A."/>
            <person name="Burns P."/>
            <person name="Jenkins J."/>
            <person name="Prochnik S."/>
            <person name="Shu S."/>
            <person name="Chapman J."/>
            <person name="Pitluck S."/>
            <person name="Schmutz J."/>
            <person name="Rokhsar D."/>
        </authorList>
    </citation>
    <scope>NUCLEOTIDE SEQUENCE</scope>
</reference>
<feature type="non-terminal residue" evidence="3">
    <location>
        <position position="239"/>
    </location>
</feature>
<keyword evidence="2" id="KW-0560">Oxidoreductase</keyword>
<evidence type="ECO:0000256" key="1">
    <source>
        <dbReference type="ARBA" id="ARBA00006484"/>
    </source>
</evidence>
<evidence type="ECO:0000256" key="2">
    <source>
        <dbReference type="ARBA" id="ARBA00023002"/>
    </source>
</evidence>
<dbReference type="Pfam" id="PF13561">
    <property type="entry name" value="adh_short_C2"/>
    <property type="match status" value="1"/>
</dbReference>
<dbReference type="AlphaFoldDB" id="A0A067EME0"/>
<keyword evidence="4" id="KW-1185">Reference proteome</keyword>
<dbReference type="Proteomes" id="UP000027120">
    <property type="component" value="Unassembled WGS sequence"/>
</dbReference>